<dbReference type="Proteomes" id="UP000053201">
    <property type="component" value="Unassembled WGS sequence"/>
</dbReference>
<dbReference type="OrthoDB" id="9991317at2759"/>
<evidence type="ECO:0008006" key="5">
    <source>
        <dbReference type="Google" id="ProtNLM"/>
    </source>
</evidence>
<keyword evidence="4" id="KW-1185">Reference proteome</keyword>
<evidence type="ECO:0000256" key="2">
    <source>
        <dbReference type="SAM" id="MobiDB-lite"/>
    </source>
</evidence>
<evidence type="ECO:0000313" key="3">
    <source>
        <dbReference type="EMBL" id="KND00364.1"/>
    </source>
</evidence>
<feature type="repeat" description="TPR" evidence="1">
    <location>
        <begin position="202"/>
        <end position="235"/>
    </location>
</feature>
<proteinExistence type="predicted"/>
<dbReference type="eggNOG" id="KOG2076">
    <property type="taxonomic scope" value="Eukaryota"/>
</dbReference>
<dbReference type="STRING" id="645134.A0A0L0HHR6"/>
<dbReference type="InParanoid" id="A0A0L0HHR6"/>
<feature type="region of interest" description="Disordered" evidence="2">
    <location>
        <begin position="51"/>
        <end position="98"/>
    </location>
</feature>
<protein>
    <recommendedName>
        <fullName evidence="5">TPR-like protein</fullName>
    </recommendedName>
</protein>
<dbReference type="AlphaFoldDB" id="A0A0L0HHR6"/>
<dbReference type="PROSITE" id="PS50005">
    <property type="entry name" value="TPR"/>
    <property type="match status" value="3"/>
</dbReference>
<evidence type="ECO:0000256" key="1">
    <source>
        <dbReference type="PROSITE-ProRule" id="PRU00339"/>
    </source>
</evidence>
<dbReference type="OMA" id="SSPNMKF"/>
<dbReference type="InterPro" id="IPR011990">
    <property type="entry name" value="TPR-like_helical_dom_sf"/>
</dbReference>
<dbReference type="GeneID" id="27692342"/>
<dbReference type="SUPFAM" id="SSF48452">
    <property type="entry name" value="TPR-like"/>
    <property type="match status" value="2"/>
</dbReference>
<dbReference type="PANTHER" id="PTHR23082:SF0">
    <property type="entry name" value="GENERAL TRANSCRIPTION FACTOR 3C POLYPEPTIDE 3"/>
    <property type="match status" value="1"/>
</dbReference>
<gene>
    <name evidence="3" type="ORF">SPPG_09217</name>
</gene>
<dbReference type="RefSeq" id="XP_016608403.1">
    <property type="nucleotide sequence ID" value="XM_016757374.1"/>
</dbReference>
<evidence type="ECO:0000313" key="4">
    <source>
        <dbReference type="Proteomes" id="UP000053201"/>
    </source>
</evidence>
<dbReference type="GO" id="GO:0000127">
    <property type="term" value="C:transcription factor TFIIIC complex"/>
    <property type="evidence" value="ECO:0007669"/>
    <property type="project" value="TreeGrafter"/>
</dbReference>
<dbReference type="GO" id="GO:0006383">
    <property type="term" value="P:transcription by RNA polymerase III"/>
    <property type="evidence" value="ECO:0007669"/>
    <property type="project" value="InterPro"/>
</dbReference>
<dbReference type="Pfam" id="PF14559">
    <property type="entry name" value="TPR_19"/>
    <property type="match status" value="1"/>
</dbReference>
<dbReference type="Pfam" id="PF13432">
    <property type="entry name" value="TPR_16"/>
    <property type="match status" value="2"/>
</dbReference>
<name>A0A0L0HHR6_SPIPD</name>
<dbReference type="VEuPathDB" id="FungiDB:SPPG_09217"/>
<keyword evidence="1" id="KW-0802">TPR repeat</keyword>
<feature type="region of interest" description="Disordered" evidence="2">
    <location>
        <begin position="570"/>
        <end position="604"/>
    </location>
</feature>
<dbReference type="EMBL" id="KQ257456">
    <property type="protein sequence ID" value="KND00364.1"/>
    <property type="molecule type" value="Genomic_DNA"/>
</dbReference>
<feature type="compositionally biased region" description="Acidic residues" evidence="2">
    <location>
        <begin position="62"/>
        <end position="78"/>
    </location>
</feature>
<feature type="repeat" description="TPR" evidence="1">
    <location>
        <begin position="506"/>
        <end position="539"/>
    </location>
</feature>
<dbReference type="PANTHER" id="PTHR23082">
    <property type="entry name" value="TRANSCRIPTION INITIATION FACTOR IIIC TFIIIC , POLYPEPTIDE 3-RELATED"/>
    <property type="match status" value="1"/>
</dbReference>
<dbReference type="Gene3D" id="1.25.40.10">
    <property type="entry name" value="Tetratricopeptide repeat domain"/>
    <property type="match status" value="3"/>
</dbReference>
<feature type="compositionally biased region" description="Basic and acidic residues" evidence="2">
    <location>
        <begin position="595"/>
        <end position="604"/>
    </location>
</feature>
<organism evidence="3 4">
    <name type="scientific">Spizellomyces punctatus (strain DAOM BR117)</name>
    <dbReference type="NCBI Taxonomy" id="645134"/>
    <lineage>
        <taxon>Eukaryota</taxon>
        <taxon>Fungi</taxon>
        <taxon>Fungi incertae sedis</taxon>
        <taxon>Chytridiomycota</taxon>
        <taxon>Chytridiomycota incertae sedis</taxon>
        <taxon>Chytridiomycetes</taxon>
        <taxon>Spizellomycetales</taxon>
        <taxon>Spizellomycetaceae</taxon>
        <taxon>Spizellomyces</taxon>
    </lineage>
</organism>
<sequence>MEEGDTSFLEILNADPHAVANLIPGSHHSAIPPAQTQPFEHTATWQAQHGFGGVWTGHDEGGLEDAEGEDEEEEEDEEAGIRGDAELTELPEEPDDIPDDVGRQMDQATAEVGIKDHSQILWEEDEEAMREIQESVGELDGDWEGIGRRRRKRRRGKRKKRTELSEAQAEIVGHANIAYSQGDYTRAVKLLHEVIQAAPNAYQAWVTLAMVHDELGDAVKAMRTYMMAAHISPKDGDLWRRLGVMSRKFGHNEQALYCYSKAISADPTDVDALWDRSVLYYERRMLQKAIDDLQAILDLIPHNMPVVKQLCKIYLDLNDAVKAIALFEGAMNADIAHPLQVLDDSDEEGDDANEEVIGGISMGARTAVVRTRMRYEELNMLAELYIEVGEHEKALNAIIQGTRRLQGRAHETHWDQFDDDREFLQGTLPEGMELPIDLQVKLGICRLWLDNAEVAKAHFRPLYARPINDYTELYFDVAEAYMGKRMFTSALAVFEALRNNPQTDTPAIWSKMAFCYQQLGNLELAAELYSAVLDAAPDDFDVKLALAGVYEELGEEDRAFELVSEVDTQSRAVEEEERAKESEQSQTQSASHPSFIREKDPTGKPIQDRAIAEAAEAARQRENRANYQKLLQLYPKCKDRIARADLLRTTRKLLTRFQNTRAFYPSDRAKVFTGLNNRRKRRTATMDEEINDLTRRLRPELLVDTEQRIDRPPPNISSFQGLTFDEWYDVFVKYAYVAVMDGKEDDAQTTLKAAFDANVFYHDELRKVRLRLHMISVAIYAGNAARVTDICRWFCQYRPFSNDVYRLYSAMQAGGSEAVSCYAMNSSVKYFMRQLKAMNKAGKAHPNKPEYKNALLMTTYGHILQAGRSYLGAIAFYLKAYHLCPNDPLINFSLGLAHLHRGMQRKSDNRHMHIMQGFTFIMRYYELRNENVEASYNVGRAFHQIGLTHLAIPYYEKVLQGSDKGKTVDAAQDLKGEAAYNLSMIYVGNGSMGLAEQLLKKYCTF</sequence>
<feature type="compositionally biased region" description="Acidic residues" evidence="2">
    <location>
        <begin position="86"/>
        <end position="98"/>
    </location>
</feature>
<dbReference type="InterPro" id="IPR019734">
    <property type="entry name" value="TPR_rpt"/>
</dbReference>
<accession>A0A0L0HHR6</accession>
<dbReference type="InterPro" id="IPR039340">
    <property type="entry name" value="Tfc4/TFIIIC-102/Sfc4"/>
</dbReference>
<feature type="repeat" description="TPR" evidence="1">
    <location>
        <begin position="236"/>
        <end position="269"/>
    </location>
</feature>
<dbReference type="FunCoup" id="A0A0L0HHR6">
    <property type="interactions" value="688"/>
</dbReference>
<reference evidence="3 4" key="1">
    <citation type="submission" date="2009-08" db="EMBL/GenBank/DDBJ databases">
        <title>The Genome Sequence of Spizellomyces punctatus strain DAOM BR117.</title>
        <authorList>
            <consortium name="The Broad Institute Genome Sequencing Platform"/>
            <person name="Russ C."/>
            <person name="Cuomo C."/>
            <person name="Shea T."/>
            <person name="Young S.K."/>
            <person name="Zeng Q."/>
            <person name="Koehrsen M."/>
            <person name="Haas B."/>
            <person name="Borodovsky M."/>
            <person name="Guigo R."/>
            <person name="Alvarado L."/>
            <person name="Berlin A."/>
            <person name="Bochicchio J."/>
            <person name="Borenstein D."/>
            <person name="Chapman S."/>
            <person name="Chen Z."/>
            <person name="Engels R."/>
            <person name="Freedman E."/>
            <person name="Gellesch M."/>
            <person name="Goldberg J."/>
            <person name="Griggs A."/>
            <person name="Gujja S."/>
            <person name="Heiman D."/>
            <person name="Hepburn T."/>
            <person name="Howarth C."/>
            <person name="Jen D."/>
            <person name="Larson L."/>
            <person name="Lewis B."/>
            <person name="Mehta T."/>
            <person name="Park D."/>
            <person name="Pearson M."/>
            <person name="Roberts A."/>
            <person name="Saif S."/>
            <person name="Shenoy N."/>
            <person name="Sisk P."/>
            <person name="Stolte C."/>
            <person name="Sykes S."/>
            <person name="Thomson T."/>
            <person name="Walk T."/>
            <person name="White J."/>
            <person name="Yandava C."/>
            <person name="Burger G."/>
            <person name="Gray M.W."/>
            <person name="Holland P.W.H."/>
            <person name="King N."/>
            <person name="Lang F.B.F."/>
            <person name="Roger A.J."/>
            <person name="Ruiz-Trillo I."/>
            <person name="Lander E."/>
            <person name="Nusbaum C."/>
        </authorList>
    </citation>
    <scope>NUCLEOTIDE SEQUENCE [LARGE SCALE GENOMIC DNA]</scope>
    <source>
        <strain evidence="3 4">DAOM BR117</strain>
    </source>
</reference>
<dbReference type="SMART" id="SM00028">
    <property type="entry name" value="TPR"/>
    <property type="match status" value="9"/>
</dbReference>